<sequence>MAEEGSQQDENESNRQIVEEFCKPFVLNEETCQQINDLFLAELQKGLCKYTQSKADVKCYPTYVERLPTRCERGKFLALDVGGSNFRILLLIIQDVDDIKVESQNFQLPPKVLTGPGEHLFEFFAECMSNFIQAHELQSEEFNLGFTFSFPLMKNSLNEGILISWSKDFECQDVVGHDVVAMLEAALSRRDNIHIKNIFVLNGTTATLISCAWKHKETKIGVTIDQDTNAAYEEKMKHIQLFNEDRLNSTMLINTQWSSFGDHGALNFMRSPIDFALDASSTNPNEAIFDKMVAGMYMGEIVRLTMIECINAGAMLKGNLSEQIGKQMVFNTKLMSQIENEKEGAYQSTRQILETMGYKEATNEDCDNLRYICNTVSTRSAELIAICLACLVNRIGDPYIVIGIDGEVYNSYPNYHERLRKKTKQLVRPEHKFSLQSTEDGSAHGAALLAATEGVERRHTRQTI</sequence>
<dbReference type="Pfam" id="PF00349">
    <property type="entry name" value="Hexokinase_1"/>
    <property type="match status" value="1"/>
</dbReference>
<comment type="pathway">
    <text evidence="1">Carbohydrate degradation; glycolysis; D-glyceraldehyde 3-phosphate and glycerone phosphate from D-glucose: step 1/4.</text>
</comment>
<comment type="catalytic activity">
    <reaction evidence="11">
        <text>D-glucose + ATP = D-glucose 6-phosphate + ADP + H(+)</text>
        <dbReference type="Rhea" id="RHEA:17825"/>
        <dbReference type="ChEBI" id="CHEBI:4167"/>
        <dbReference type="ChEBI" id="CHEBI:15378"/>
        <dbReference type="ChEBI" id="CHEBI:30616"/>
        <dbReference type="ChEBI" id="CHEBI:61548"/>
        <dbReference type="ChEBI" id="CHEBI:456216"/>
        <dbReference type="EC" id="2.7.1.1"/>
    </reaction>
    <physiologicalReaction direction="left-to-right" evidence="11">
        <dbReference type="Rhea" id="RHEA:17826"/>
    </physiologicalReaction>
</comment>
<evidence type="ECO:0000256" key="4">
    <source>
        <dbReference type="ARBA" id="ARBA00022679"/>
    </source>
</evidence>
<dbReference type="GO" id="GO:0008865">
    <property type="term" value="F:fructokinase activity"/>
    <property type="evidence" value="ECO:0007669"/>
    <property type="project" value="TreeGrafter"/>
</dbReference>
<evidence type="ECO:0000259" key="13">
    <source>
        <dbReference type="Pfam" id="PF00349"/>
    </source>
</evidence>
<dbReference type="GO" id="GO:0005524">
    <property type="term" value="F:ATP binding"/>
    <property type="evidence" value="ECO:0007669"/>
    <property type="project" value="UniProtKB-UniRule"/>
</dbReference>
<dbReference type="SUPFAM" id="SSF53067">
    <property type="entry name" value="Actin-like ATPase domain"/>
    <property type="match status" value="2"/>
</dbReference>
<dbReference type="PANTHER" id="PTHR19443">
    <property type="entry name" value="HEXOKINASE"/>
    <property type="match status" value="1"/>
</dbReference>
<dbReference type="GO" id="GO:0004340">
    <property type="term" value="F:glucokinase activity"/>
    <property type="evidence" value="ECO:0007669"/>
    <property type="project" value="TreeGrafter"/>
</dbReference>
<dbReference type="GO" id="GO:0005829">
    <property type="term" value="C:cytosol"/>
    <property type="evidence" value="ECO:0007669"/>
    <property type="project" value="TreeGrafter"/>
</dbReference>
<protein>
    <recommendedName>
        <fullName evidence="12">Phosphotransferase</fullName>
        <ecNumber evidence="12">2.7.1.-</ecNumber>
    </recommendedName>
</protein>
<keyword evidence="5 12" id="KW-0547">Nucleotide-binding</keyword>
<accession>A0A9C5YXE0</accession>
<feature type="domain" description="Hexokinase N-terminal" evidence="13">
    <location>
        <begin position="18"/>
        <end position="213"/>
    </location>
</feature>
<dbReference type="PRINTS" id="PR00475">
    <property type="entry name" value="HEXOKINASE"/>
</dbReference>
<dbReference type="GO" id="GO:0005739">
    <property type="term" value="C:mitochondrion"/>
    <property type="evidence" value="ECO:0007669"/>
    <property type="project" value="TreeGrafter"/>
</dbReference>
<evidence type="ECO:0000256" key="12">
    <source>
        <dbReference type="RuleBase" id="RU362007"/>
    </source>
</evidence>
<evidence type="ECO:0000256" key="1">
    <source>
        <dbReference type="ARBA" id="ARBA00004888"/>
    </source>
</evidence>
<dbReference type="FunFam" id="3.30.420.40:FF:000805">
    <property type="entry name" value="Hexokinase-2"/>
    <property type="match status" value="1"/>
</dbReference>
<evidence type="ECO:0000256" key="9">
    <source>
        <dbReference type="ARBA" id="ARBA00044613"/>
    </source>
</evidence>
<dbReference type="AlphaFoldDB" id="A0A9C5YXE0"/>
<dbReference type="EC" id="2.7.1.-" evidence="12"/>
<dbReference type="InterPro" id="IPR022672">
    <property type="entry name" value="Hexokinase_N"/>
</dbReference>
<evidence type="ECO:0000256" key="8">
    <source>
        <dbReference type="ARBA" id="ARBA00023152"/>
    </source>
</evidence>
<keyword evidence="4 12" id="KW-0808">Transferase</keyword>
<dbReference type="GO" id="GO:0005536">
    <property type="term" value="F:D-glucose binding"/>
    <property type="evidence" value="ECO:0007669"/>
    <property type="project" value="InterPro"/>
</dbReference>
<evidence type="ECO:0000256" key="11">
    <source>
        <dbReference type="ARBA" id="ARBA00048160"/>
    </source>
</evidence>
<dbReference type="GO" id="GO:0001678">
    <property type="term" value="P:intracellular glucose homeostasis"/>
    <property type="evidence" value="ECO:0007669"/>
    <property type="project" value="InterPro"/>
</dbReference>
<evidence type="ECO:0000256" key="5">
    <source>
        <dbReference type="ARBA" id="ARBA00022741"/>
    </source>
</evidence>
<keyword evidence="8 12" id="KW-0324">Glycolysis</keyword>
<evidence type="ECO:0000256" key="2">
    <source>
        <dbReference type="ARBA" id="ARBA00005028"/>
    </source>
</evidence>
<comment type="catalytic activity">
    <reaction evidence="10">
        <text>D-fructose + ATP = D-fructose 6-phosphate + ADP + H(+)</text>
        <dbReference type="Rhea" id="RHEA:16125"/>
        <dbReference type="ChEBI" id="CHEBI:15378"/>
        <dbReference type="ChEBI" id="CHEBI:30616"/>
        <dbReference type="ChEBI" id="CHEBI:37721"/>
        <dbReference type="ChEBI" id="CHEBI:61527"/>
        <dbReference type="ChEBI" id="CHEBI:456216"/>
        <dbReference type="EC" id="2.7.1.1"/>
    </reaction>
    <physiologicalReaction direction="left-to-right" evidence="10">
        <dbReference type="Rhea" id="RHEA:16126"/>
    </physiologicalReaction>
</comment>
<evidence type="ECO:0000259" key="14">
    <source>
        <dbReference type="Pfam" id="PF03727"/>
    </source>
</evidence>
<dbReference type="InterPro" id="IPR001312">
    <property type="entry name" value="Hexokinase"/>
</dbReference>
<dbReference type="RefSeq" id="XP_037891015.1">
    <property type="nucleotide sequence ID" value="XM_038035087.1"/>
</dbReference>
<evidence type="ECO:0000313" key="15">
    <source>
        <dbReference type="Proteomes" id="UP000092443"/>
    </source>
</evidence>
<dbReference type="Gene3D" id="3.30.420.40">
    <property type="match status" value="1"/>
</dbReference>
<dbReference type="GO" id="GO:0006006">
    <property type="term" value="P:glucose metabolic process"/>
    <property type="evidence" value="ECO:0007669"/>
    <property type="project" value="TreeGrafter"/>
</dbReference>
<comment type="catalytic activity">
    <reaction evidence="9">
        <text>a D-hexose + ATP = a D-hexose 6-phosphate + ADP + H(+)</text>
        <dbReference type="Rhea" id="RHEA:22740"/>
        <dbReference type="ChEBI" id="CHEBI:4194"/>
        <dbReference type="ChEBI" id="CHEBI:15378"/>
        <dbReference type="ChEBI" id="CHEBI:30616"/>
        <dbReference type="ChEBI" id="CHEBI:229467"/>
        <dbReference type="ChEBI" id="CHEBI:456216"/>
        <dbReference type="EC" id="2.7.1.1"/>
    </reaction>
    <physiologicalReaction direction="left-to-right" evidence="9">
        <dbReference type="Rhea" id="RHEA:22741"/>
    </physiologicalReaction>
</comment>
<dbReference type="Pfam" id="PF03727">
    <property type="entry name" value="Hexokinase_2"/>
    <property type="match status" value="1"/>
</dbReference>
<dbReference type="FunFam" id="3.40.367.20:FF:000005">
    <property type="entry name" value="Phosphotransferase"/>
    <property type="match status" value="1"/>
</dbReference>
<dbReference type="KEGG" id="gfs:119638347"/>
<evidence type="ECO:0000256" key="10">
    <source>
        <dbReference type="ARBA" id="ARBA00047905"/>
    </source>
</evidence>
<keyword evidence="15" id="KW-1185">Reference proteome</keyword>
<dbReference type="Proteomes" id="UP000092443">
    <property type="component" value="Unplaced"/>
</dbReference>
<comment type="pathway">
    <text evidence="2">Carbohydrate metabolism; hexose metabolism.</text>
</comment>
<organism evidence="15 16">
    <name type="scientific">Glossina fuscipes</name>
    <dbReference type="NCBI Taxonomy" id="7396"/>
    <lineage>
        <taxon>Eukaryota</taxon>
        <taxon>Metazoa</taxon>
        <taxon>Ecdysozoa</taxon>
        <taxon>Arthropoda</taxon>
        <taxon>Hexapoda</taxon>
        <taxon>Insecta</taxon>
        <taxon>Pterygota</taxon>
        <taxon>Neoptera</taxon>
        <taxon>Endopterygota</taxon>
        <taxon>Diptera</taxon>
        <taxon>Brachycera</taxon>
        <taxon>Muscomorpha</taxon>
        <taxon>Hippoboscoidea</taxon>
        <taxon>Glossinidae</taxon>
        <taxon>Glossina</taxon>
    </lineage>
</organism>
<proteinExistence type="inferred from homology"/>
<name>A0A9C5YXE0_9MUSC</name>
<evidence type="ECO:0000256" key="3">
    <source>
        <dbReference type="ARBA" id="ARBA00009225"/>
    </source>
</evidence>
<feature type="domain" description="Hexokinase C-terminal" evidence="14">
    <location>
        <begin position="219"/>
        <end position="451"/>
    </location>
</feature>
<keyword evidence="7 12" id="KW-0067">ATP-binding</keyword>
<dbReference type="GO" id="GO:0006096">
    <property type="term" value="P:glycolytic process"/>
    <property type="evidence" value="ECO:0007669"/>
    <property type="project" value="UniProtKB-KW"/>
</dbReference>
<dbReference type="PROSITE" id="PS51748">
    <property type="entry name" value="HEXOKINASE_2"/>
    <property type="match status" value="1"/>
</dbReference>
<gene>
    <name evidence="16" type="primary">LOC119638347</name>
</gene>
<reference evidence="16" key="1">
    <citation type="submission" date="2025-08" db="UniProtKB">
        <authorList>
            <consortium name="RefSeq"/>
        </authorList>
    </citation>
    <scope>IDENTIFICATION</scope>
    <source>
        <tissue evidence="16">Whole body pupa</tissue>
    </source>
</reference>
<dbReference type="Gene3D" id="3.40.367.20">
    <property type="match status" value="1"/>
</dbReference>
<dbReference type="PANTHER" id="PTHR19443:SF16">
    <property type="entry name" value="HEXOKINASE TYPE 1-RELATED"/>
    <property type="match status" value="1"/>
</dbReference>
<evidence type="ECO:0000256" key="7">
    <source>
        <dbReference type="ARBA" id="ARBA00022840"/>
    </source>
</evidence>
<evidence type="ECO:0000313" key="16">
    <source>
        <dbReference type="RefSeq" id="XP_037891015.1"/>
    </source>
</evidence>
<keyword evidence="6 12" id="KW-0418">Kinase</keyword>
<comment type="similarity">
    <text evidence="3 12">Belongs to the hexokinase family.</text>
</comment>
<dbReference type="GeneID" id="119638347"/>
<dbReference type="InterPro" id="IPR022673">
    <property type="entry name" value="Hexokinase_C"/>
</dbReference>
<evidence type="ECO:0000256" key="6">
    <source>
        <dbReference type="ARBA" id="ARBA00022777"/>
    </source>
</evidence>
<dbReference type="InterPro" id="IPR043129">
    <property type="entry name" value="ATPase_NBD"/>
</dbReference>